<evidence type="ECO:0000313" key="9">
    <source>
        <dbReference type="EMBL" id="KZV87502.1"/>
    </source>
</evidence>
<feature type="transmembrane region" description="Helical" evidence="7">
    <location>
        <begin position="185"/>
        <end position="206"/>
    </location>
</feature>
<dbReference type="Gene3D" id="1.20.1250.20">
    <property type="entry name" value="MFS general substrate transporter like domains"/>
    <property type="match status" value="2"/>
</dbReference>
<feature type="transmembrane region" description="Helical" evidence="7">
    <location>
        <begin position="291"/>
        <end position="309"/>
    </location>
</feature>
<comment type="subcellular location">
    <subcellularLocation>
        <location evidence="1">Membrane</location>
        <topology evidence="1">Multi-pass membrane protein</topology>
    </subcellularLocation>
</comment>
<dbReference type="InterPro" id="IPR020846">
    <property type="entry name" value="MFS_dom"/>
</dbReference>
<dbReference type="InterPro" id="IPR036259">
    <property type="entry name" value="MFS_trans_sf"/>
</dbReference>
<organism evidence="9 10">
    <name type="scientific">Exidia glandulosa HHB12029</name>
    <dbReference type="NCBI Taxonomy" id="1314781"/>
    <lineage>
        <taxon>Eukaryota</taxon>
        <taxon>Fungi</taxon>
        <taxon>Dikarya</taxon>
        <taxon>Basidiomycota</taxon>
        <taxon>Agaricomycotina</taxon>
        <taxon>Agaricomycetes</taxon>
        <taxon>Auriculariales</taxon>
        <taxon>Exidiaceae</taxon>
        <taxon>Exidia</taxon>
    </lineage>
</organism>
<evidence type="ECO:0000256" key="3">
    <source>
        <dbReference type="ARBA" id="ARBA00022692"/>
    </source>
</evidence>
<reference evidence="9 10" key="1">
    <citation type="journal article" date="2016" name="Mol. Biol. Evol.">
        <title>Comparative Genomics of Early-Diverging Mushroom-Forming Fungi Provides Insights into the Origins of Lignocellulose Decay Capabilities.</title>
        <authorList>
            <person name="Nagy L.G."/>
            <person name="Riley R."/>
            <person name="Tritt A."/>
            <person name="Adam C."/>
            <person name="Daum C."/>
            <person name="Floudas D."/>
            <person name="Sun H."/>
            <person name="Yadav J.S."/>
            <person name="Pangilinan J."/>
            <person name="Larsson K.H."/>
            <person name="Matsuura K."/>
            <person name="Barry K."/>
            <person name="Labutti K."/>
            <person name="Kuo R."/>
            <person name="Ohm R.A."/>
            <person name="Bhattacharya S.S."/>
            <person name="Shirouzu T."/>
            <person name="Yoshinaga Y."/>
            <person name="Martin F.M."/>
            <person name="Grigoriev I.V."/>
            <person name="Hibbett D.S."/>
        </authorList>
    </citation>
    <scope>NUCLEOTIDE SEQUENCE [LARGE SCALE GENOMIC DNA]</scope>
    <source>
        <strain evidence="9 10">HHB12029</strain>
    </source>
</reference>
<feature type="transmembrane region" description="Helical" evidence="7">
    <location>
        <begin position="349"/>
        <end position="367"/>
    </location>
</feature>
<dbReference type="SUPFAM" id="SSF103473">
    <property type="entry name" value="MFS general substrate transporter"/>
    <property type="match status" value="1"/>
</dbReference>
<evidence type="ECO:0000256" key="6">
    <source>
        <dbReference type="SAM" id="MobiDB-lite"/>
    </source>
</evidence>
<feature type="transmembrane region" description="Helical" evidence="7">
    <location>
        <begin position="95"/>
        <end position="114"/>
    </location>
</feature>
<accession>A0A165EQZ1</accession>
<dbReference type="PANTHER" id="PTHR42718:SF9">
    <property type="entry name" value="MAJOR FACILITATOR SUPERFAMILY MULTIDRUG TRANSPORTER MFSC"/>
    <property type="match status" value="1"/>
</dbReference>
<proteinExistence type="predicted"/>
<feature type="compositionally biased region" description="Basic and acidic residues" evidence="6">
    <location>
        <begin position="500"/>
        <end position="516"/>
    </location>
</feature>
<feature type="compositionally biased region" description="Polar residues" evidence="6">
    <location>
        <begin position="517"/>
        <end position="529"/>
    </location>
</feature>
<keyword evidence="10" id="KW-1185">Reference proteome</keyword>
<dbReference type="InParanoid" id="A0A165EQZ1"/>
<dbReference type="Proteomes" id="UP000077266">
    <property type="component" value="Unassembled WGS sequence"/>
</dbReference>
<dbReference type="EMBL" id="KV426123">
    <property type="protein sequence ID" value="KZV87502.1"/>
    <property type="molecule type" value="Genomic_DNA"/>
</dbReference>
<feature type="transmembrane region" description="Helical" evidence="7">
    <location>
        <begin position="408"/>
        <end position="433"/>
    </location>
</feature>
<evidence type="ECO:0000313" key="10">
    <source>
        <dbReference type="Proteomes" id="UP000077266"/>
    </source>
</evidence>
<keyword evidence="5 7" id="KW-0472">Membrane</keyword>
<keyword evidence="4 7" id="KW-1133">Transmembrane helix</keyword>
<feature type="transmembrane region" description="Helical" evidence="7">
    <location>
        <begin position="67"/>
        <end position="83"/>
    </location>
</feature>
<evidence type="ECO:0000256" key="4">
    <source>
        <dbReference type="ARBA" id="ARBA00022989"/>
    </source>
</evidence>
<dbReference type="STRING" id="1314781.A0A165EQZ1"/>
<evidence type="ECO:0000256" key="7">
    <source>
        <dbReference type="SAM" id="Phobius"/>
    </source>
</evidence>
<dbReference type="Pfam" id="PF07690">
    <property type="entry name" value="MFS_1"/>
    <property type="match status" value="1"/>
</dbReference>
<dbReference type="AlphaFoldDB" id="A0A165EQZ1"/>
<dbReference type="PANTHER" id="PTHR42718">
    <property type="entry name" value="MAJOR FACILITATOR SUPERFAMILY MULTIDRUG TRANSPORTER MFSC"/>
    <property type="match status" value="1"/>
</dbReference>
<evidence type="ECO:0000256" key="2">
    <source>
        <dbReference type="ARBA" id="ARBA00022448"/>
    </source>
</evidence>
<dbReference type="GO" id="GO:0016020">
    <property type="term" value="C:membrane"/>
    <property type="evidence" value="ECO:0007669"/>
    <property type="project" value="UniProtKB-SubCell"/>
</dbReference>
<feature type="transmembrane region" description="Helical" evidence="7">
    <location>
        <begin position="120"/>
        <end position="143"/>
    </location>
</feature>
<dbReference type="PROSITE" id="PS50850">
    <property type="entry name" value="MFS"/>
    <property type="match status" value="1"/>
</dbReference>
<protein>
    <submittedName>
        <fullName evidence="9">MFS general substrate transporter</fullName>
    </submittedName>
</protein>
<feature type="transmembrane region" description="Helical" evidence="7">
    <location>
        <begin position="315"/>
        <end position="337"/>
    </location>
</feature>
<evidence type="ECO:0000256" key="1">
    <source>
        <dbReference type="ARBA" id="ARBA00004141"/>
    </source>
</evidence>
<feature type="domain" description="Major facilitator superfamily (MFS) profile" evidence="8">
    <location>
        <begin position="30"/>
        <end position="477"/>
    </location>
</feature>
<evidence type="ECO:0000256" key="5">
    <source>
        <dbReference type="ARBA" id="ARBA00023136"/>
    </source>
</evidence>
<feature type="transmembrane region" description="Helical" evidence="7">
    <location>
        <begin position="252"/>
        <end position="270"/>
    </location>
</feature>
<evidence type="ECO:0000259" key="8">
    <source>
        <dbReference type="PROSITE" id="PS50850"/>
    </source>
</evidence>
<dbReference type="OrthoDB" id="440755at2759"/>
<feature type="transmembrane region" description="Helical" evidence="7">
    <location>
        <begin position="218"/>
        <end position="240"/>
    </location>
</feature>
<sequence length="625" mass="67949">MAEFEAAALEAGASALDVSKQVTPFRKYLLLSLFCASQFLDSFNVSGILAAIPKMTDELSLTQSEGVWLVSAYQLTFASFLLCSGRISDIYNTKYVFVLGAGSLGVFSLITGFIKQKIVLIVLRALAGIGAAMSIPSSLTLLVRLFPETKEKSRALSAFSCSLPIGNVSGLIIGGILVQLASWEWVFWLAAIIAIPVAVICALLIPAQPVRERGEDRLSYLDIPGVGILTASLVLLIFAFTSSGTSGWKSAMVLAPLIISIFGIGAFFFYESRIDPRKAAFPPHTWRYTNFGIIFCLALSIFMWWTSLWQEIYNWTPISAAVHFLPLGLVSGPLMLFSRRFTERFETKYVLMLAEVMLIVGTIILPFADSPSKYWSRDFPAFIVGTAGGSFLFVNANVGIFHHTPPEIAGVVGAIFNSALQLGSAVGAAFITSIQTTIDNSSTTDSTYRGRSIAFWILLGFIVADTIALVLLYKPDSQTAGPRPWEKTEQEGNPEEGVEVVEHGDARQRAIKEKKSTATISTQSPQSATMDDAPPLPTPPPVPKRSSMRISPIAPQVFYPDPDPHTEEMTQIQPAPVSPPPADNLVVPPLRAPSERGRENVPPGLESGVFIDVPLESEQPQRTEH</sequence>
<feature type="region of interest" description="Disordered" evidence="6">
    <location>
        <begin position="479"/>
        <end position="625"/>
    </location>
</feature>
<name>A0A165EQZ1_EXIGL</name>
<feature type="transmembrane region" description="Helical" evidence="7">
    <location>
        <begin position="28"/>
        <end position="52"/>
    </location>
</feature>
<keyword evidence="3 7" id="KW-0812">Transmembrane</keyword>
<feature type="transmembrane region" description="Helical" evidence="7">
    <location>
        <begin position="379"/>
        <end position="401"/>
    </location>
</feature>
<keyword evidence="2" id="KW-0813">Transport</keyword>
<feature type="compositionally biased region" description="Pro residues" evidence="6">
    <location>
        <begin position="534"/>
        <end position="543"/>
    </location>
</feature>
<feature type="transmembrane region" description="Helical" evidence="7">
    <location>
        <begin position="155"/>
        <end position="179"/>
    </location>
</feature>
<gene>
    <name evidence="9" type="ORF">EXIGLDRAFT_723653</name>
</gene>
<feature type="transmembrane region" description="Helical" evidence="7">
    <location>
        <begin position="453"/>
        <end position="473"/>
    </location>
</feature>
<dbReference type="GO" id="GO:0022857">
    <property type="term" value="F:transmembrane transporter activity"/>
    <property type="evidence" value="ECO:0007669"/>
    <property type="project" value="InterPro"/>
</dbReference>
<dbReference type="InterPro" id="IPR011701">
    <property type="entry name" value="MFS"/>
</dbReference>